<dbReference type="PROSITE" id="PS00866">
    <property type="entry name" value="CPSASE_1"/>
    <property type="match status" value="1"/>
</dbReference>
<dbReference type="SMART" id="SM00878">
    <property type="entry name" value="Biotin_carb_C"/>
    <property type="match status" value="1"/>
</dbReference>
<keyword evidence="5 9" id="KW-0067">ATP-binding</keyword>
<proteinExistence type="predicted"/>
<dbReference type="InterPro" id="IPR011054">
    <property type="entry name" value="Rudment_hybrid_motif"/>
</dbReference>
<dbReference type="InterPro" id="IPR005481">
    <property type="entry name" value="BC-like_N"/>
</dbReference>
<evidence type="ECO:0000256" key="4">
    <source>
        <dbReference type="ARBA" id="ARBA00022741"/>
    </source>
</evidence>
<dbReference type="PANTHER" id="PTHR48095:SF2">
    <property type="entry name" value="BIOTIN CARBOXYLASE, CHLOROPLASTIC"/>
    <property type="match status" value="1"/>
</dbReference>
<name>A0A0R2BF95_SECCO</name>
<dbReference type="InterPro" id="IPR005482">
    <property type="entry name" value="Biotin_COase_C"/>
</dbReference>
<dbReference type="InterPro" id="IPR016185">
    <property type="entry name" value="PreATP-grasp_dom_sf"/>
</dbReference>
<sequence>MFRKVLIANRGEVAVRIIRALRELGIQSVAVYSTADADVQHVKLADEAVCVGGPQPADSYLNMQNIVSAAILTGAEAIHPGYGFLSENEEFAELCETCQIAFIGPKPETIQLMGNKANARIQMQANDVPVIPGSTGFLKDVDDALATAEKVGYPVMLKAASGGGGKGIRKVLTPDQLKPAYDEATKEAQLSFGDSRMYLEKIVSPAKHIEVQVFADDSGHVVAFPERDCSLQRNQQKVMEESPCAIMTPAERQRVQTIAIRAAKAIGYRNTGTIEFLMNQNHEFYFMEMNTRIQVEHPITEAVTGVDLVKEQIRVAAGETLSFTQADLTIHGAAIEARVNAEDPALDFMPQAGLVKQLRLPGGPGIRVDSGIASGDQITPFYDSMVVKLIAHADTRDEAFAKLREALAEFEMDGIASNQLFLSALLDDPVVKQGEATTNYIMTTFLPEFQKQHVQEVS</sequence>
<gene>
    <name evidence="12" type="ORF">FC82_GL000628</name>
</gene>
<evidence type="ECO:0000259" key="11">
    <source>
        <dbReference type="PROSITE" id="PS50979"/>
    </source>
</evidence>
<evidence type="ECO:0000313" key="13">
    <source>
        <dbReference type="Proteomes" id="UP000051845"/>
    </source>
</evidence>
<dbReference type="InterPro" id="IPR011761">
    <property type="entry name" value="ATP-grasp"/>
</dbReference>
<dbReference type="SUPFAM" id="SSF56059">
    <property type="entry name" value="Glutathione synthetase ATP-binding domain-like"/>
    <property type="match status" value="1"/>
</dbReference>
<protein>
    <recommendedName>
        <fullName evidence="2">biotin carboxylase</fullName>
        <ecNumber evidence="2">6.3.4.14</ecNumber>
    </recommendedName>
</protein>
<dbReference type="AlphaFoldDB" id="A0A0R2BF95"/>
<dbReference type="EMBL" id="AYYR01000013">
    <property type="protein sequence ID" value="KRM77381.1"/>
    <property type="molecule type" value="Genomic_DNA"/>
</dbReference>
<evidence type="ECO:0000256" key="2">
    <source>
        <dbReference type="ARBA" id="ARBA00013263"/>
    </source>
</evidence>
<keyword evidence="3" id="KW-0436">Ligase</keyword>
<feature type="domain" description="Biotin carboxylation" evidence="11">
    <location>
        <begin position="1"/>
        <end position="446"/>
    </location>
</feature>
<organism evidence="12 13">
    <name type="scientific">Secundilactobacillus collinoides DSM 20515 = JCM 1123</name>
    <dbReference type="NCBI Taxonomy" id="1423733"/>
    <lineage>
        <taxon>Bacteria</taxon>
        <taxon>Bacillati</taxon>
        <taxon>Bacillota</taxon>
        <taxon>Bacilli</taxon>
        <taxon>Lactobacillales</taxon>
        <taxon>Lactobacillaceae</taxon>
        <taxon>Secundilactobacillus</taxon>
    </lineage>
</organism>
<dbReference type="Pfam" id="PF02786">
    <property type="entry name" value="CPSase_L_D2"/>
    <property type="match status" value="1"/>
</dbReference>
<evidence type="ECO:0000256" key="9">
    <source>
        <dbReference type="PROSITE-ProRule" id="PRU00409"/>
    </source>
</evidence>
<dbReference type="NCBIfam" id="NF006367">
    <property type="entry name" value="PRK08591.1"/>
    <property type="match status" value="1"/>
</dbReference>
<evidence type="ECO:0000313" key="12">
    <source>
        <dbReference type="EMBL" id="KRM77381.1"/>
    </source>
</evidence>
<comment type="function">
    <text evidence="1">This protein is a component of the acetyl coenzyme A carboxylase complex; first, biotin carboxylase catalyzes the carboxylation of the carrier protein and then the transcarboxylase transfers the carboxyl group to form malonyl-CoA.</text>
</comment>
<dbReference type="FunFam" id="3.40.50.20:FF:000010">
    <property type="entry name" value="Propionyl-CoA carboxylase subunit alpha"/>
    <property type="match status" value="1"/>
</dbReference>
<keyword evidence="7" id="KW-0092">Biotin</keyword>
<dbReference type="PROSITE" id="PS50975">
    <property type="entry name" value="ATP_GRASP"/>
    <property type="match status" value="1"/>
</dbReference>
<dbReference type="PROSITE" id="PS50979">
    <property type="entry name" value="BC"/>
    <property type="match status" value="1"/>
</dbReference>
<evidence type="ECO:0000256" key="3">
    <source>
        <dbReference type="ARBA" id="ARBA00022598"/>
    </source>
</evidence>
<dbReference type="FunFam" id="3.30.1490.20:FF:000003">
    <property type="entry name" value="acetyl-CoA carboxylase isoform X1"/>
    <property type="match status" value="1"/>
</dbReference>
<keyword evidence="4 9" id="KW-0547">Nucleotide-binding</keyword>
<dbReference type="Gene3D" id="3.30.470.20">
    <property type="entry name" value="ATP-grasp fold, B domain"/>
    <property type="match status" value="1"/>
</dbReference>
<reference evidence="12 13" key="1">
    <citation type="journal article" date="2015" name="Genome Announc.">
        <title>Expanding the biotechnology potential of lactobacilli through comparative genomics of 213 strains and associated genera.</title>
        <authorList>
            <person name="Sun Z."/>
            <person name="Harris H.M."/>
            <person name="McCann A."/>
            <person name="Guo C."/>
            <person name="Argimon S."/>
            <person name="Zhang W."/>
            <person name="Yang X."/>
            <person name="Jeffery I.B."/>
            <person name="Cooney J.C."/>
            <person name="Kagawa T.F."/>
            <person name="Liu W."/>
            <person name="Song Y."/>
            <person name="Salvetti E."/>
            <person name="Wrobel A."/>
            <person name="Rasinkangas P."/>
            <person name="Parkhill J."/>
            <person name="Rea M.C."/>
            <person name="O'Sullivan O."/>
            <person name="Ritari J."/>
            <person name="Douillard F.P."/>
            <person name="Paul Ross R."/>
            <person name="Yang R."/>
            <person name="Briner A.E."/>
            <person name="Felis G.E."/>
            <person name="de Vos W.M."/>
            <person name="Barrangou R."/>
            <person name="Klaenhammer T.R."/>
            <person name="Caufield P.W."/>
            <person name="Cui Y."/>
            <person name="Zhang H."/>
            <person name="O'Toole P.W."/>
        </authorList>
    </citation>
    <scope>NUCLEOTIDE SEQUENCE [LARGE SCALE GENOMIC DNA]</scope>
    <source>
        <strain evidence="12 13">DSM 20515</strain>
    </source>
</reference>
<dbReference type="Pfam" id="PF02785">
    <property type="entry name" value="Biotin_carb_C"/>
    <property type="match status" value="1"/>
</dbReference>
<dbReference type="InterPro" id="IPR005479">
    <property type="entry name" value="CPAse_ATP-bd"/>
</dbReference>
<dbReference type="InterPro" id="IPR011764">
    <property type="entry name" value="Biotin_carboxylation_dom"/>
</dbReference>
<evidence type="ECO:0000256" key="8">
    <source>
        <dbReference type="ARBA" id="ARBA00048600"/>
    </source>
</evidence>
<dbReference type="EC" id="6.3.4.14" evidence="2"/>
<evidence type="ECO:0000256" key="6">
    <source>
        <dbReference type="ARBA" id="ARBA00023211"/>
    </source>
</evidence>
<dbReference type="RefSeq" id="WP_056996255.1">
    <property type="nucleotide sequence ID" value="NZ_AYYR01000013.1"/>
</dbReference>
<dbReference type="Pfam" id="PF00289">
    <property type="entry name" value="Biotin_carb_N"/>
    <property type="match status" value="1"/>
</dbReference>
<comment type="catalytic activity">
    <reaction evidence="8">
        <text>N(6)-biotinyl-L-lysyl-[protein] + hydrogencarbonate + ATP = N(6)-carboxybiotinyl-L-lysyl-[protein] + ADP + phosphate + H(+)</text>
        <dbReference type="Rhea" id="RHEA:13501"/>
        <dbReference type="Rhea" id="RHEA-COMP:10505"/>
        <dbReference type="Rhea" id="RHEA-COMP:10506"/>
        <dbReference type="ChEBI" id="CHEBI:15378"/>
        <dbReference type="ChEBI" id="CHEBI:17544"/>
        <dbReference type="ChEBI" id="CHEBI:30616"/>
        <dbReference type="ChEBI" id="CHEBI:43474"/>
        <dbReference type="ChEBI" id="CHEBI:83144"/>
        <dbReference type="ChEBI" id="CHEBI:83145"/>
        <dbReference type="ChEBI" id="CHEBI:456216"/>
        <dbReference type="EC" id="6.3.4.14"/>
    </reaction>
</comment>
<dbReference type="GO" id="GO:0005524">
    <property type="term" value="F:ATP binding"/>
    <property type="evidence" value="ECO:0007669"/>
    <property type="project" value="UniProtKB-UniRule"/>
</dbReference>
<comment type="caution">
    <text evidence="12">The sequence shown here is derived from an EMBL/GenBank/DDBJ whole genome shotgun (WGS) entry which is preliminary data.</text>
</comment>
<dbReference type="PANTHER" id="PTHR48095">
    <property type="entry name" value="PYRUVATE CARBOXYLASE SUBUNIT A"/>
    <property type="match status" value="1"/>
</dbReference>
<dbReference type="InterPro" id="IPR051602">
    <property type="entry name" value="ACC_Biotin_Carboxylase"/>
</dbReference>
<dbReference type="SUPFAM" id="SSF52440">
    <property type="entry name" value="PreATP-grasp domain"/>
    <property type="match status" value="1"/>
</dbReference>
<dbReference type="GO" id="GO:0004075">
    <property type="term" value="F:biotin carboxylase activity"/>
    <property type="evidence" value="ECO:0007669"/>
    <property type="project" value="UniProtKB-EC"/>
</dbReference>
<accession>A0A0R2BF95</accession>
<dbReference type="Proteomes" id="UP000051845">
    <property type="component" value="Unassembled WGS sequence"/>
</dbReference>
<dbReference type="GO" id="GO:0046872">
    <property type="term" value="F:metal ion binding"/>
    <property type="evidence" value="ECO:0007669"/>
    <property type="project" value="InterPro"/>
</dbReference>
<keyword evidence="6" id="KW-0464">Manganese</keyword>
<feature type="domain" description="ATP-grasp" evidence="10">
    <location>
        <begin position="120"/>
        <end position="317"/>
    </location>
</feature>
<evidence type="ECO:0000256" key="5">
    <source>
        <dbReference type="ARBA" id="ARBA00022840"/>
    </source>
</evidence>
<dbReference type="SUPFAM" id="SSF51246">
    <property type="entry name" value="Rudiment single hybrid motif"/>
    <property type="match status" value="1"/>
</dbReference>
<dbReference type="PATRIC" id="fig|1423733.4.peg.650"/>
<evidence type="ECO:0000259" key="10">
    <source>
        <dbReference type="PROSITE" id="PS50975"/>
    </source>
</evidence>
<evidence type="ECO:0000256" key="1">
    <source>
        <dbReference type="ARBA" id="ARBA00003761"/>
    </source>
</evidence>
<evidence type="ECO:0000256" key="7">
    <source>
        <dbReference type="ARBA" id="ARBA00023267"/>
    </source>
</evidence>
<dbReference type="STRING" id="33960.TY91_08270"/>
<dbReference type="PROSITE" id="PS00867">
    <property type="entry name" value="CPSASE_2"/>
    <property type="match status" value="1"/>
</dbReference>